<gene>
    <name evidence="2" type="ORF">LPMP_080470</name>
</gene>
<reference evidence="2 3" key="1">
    <citation type="journal article" date="2015" name="Sci. Rep.">
        <title>The genome of Leishmania panamensis: insights into genomics of the L. (Viannia) subgenus.</title>
        <authorList>
            <person name="Llanes A."/>
            <person name="Restrepo C.M."/>
            <person name="Vecchio G.D."/>
            <person name="Anguizola F.J."/>
            <person name="Lleonart R."/>
        </authorList>
    </citation>
    <scope>NUCLEOTIDE SEQUENCE [LARGE SCALE GENOMIC DNA]</scope>
    <source>
        <strain evidence="2 3">MHOM/PA/94/PSC-1</strain>
    </source>
</reference>
<dbReference type="PANTHER" id="PTHR40382">
    <property type="match status" value="1"/>
</dbReference>
<organism evidence="2 3">
    <name type="scientific">Leishmania panamensis</name>
    <dbReference type="NCBI Taxonomy" id="5679"/>
    <lineage>
        <taxon>Eukaryota</taxon>
        <taxon>Discoba</taxon>
        <taxon>Euglenozoa</taxon>
        <taxon>Kinetoplastea</taxon>
        <taxon>Metakinetoplastina</taxon>
        <taxon>Trypanosomatida</taxon>
        <taxon>Trypanosomatidae</taxon>
        <taxon>Leishmaniinae</taxon>
        <taxon>Leishmania</taxon>
        <taxon>Leishmania guyanensis species complex</taxon>
    </lineage>
</organism>
<keyword evidence="3" id="KW-1185">Reference proteome</keyword>
<dbReference type="PANTHER" id="PTHR40382:SF1">
    <property type="entry name" value="RIKEN CDNA 4930523C07 GENE"/>
    <property type="match status" value="1"/>
</dbReference>
<dbReference type="eggNOG" id="ENOG502SMRV">
    <property type="taxonomic scope" value="Eukaryota"/>
</dbReference>
<protein>
    <submittedName>
        <fullName evidence="2">Uncharacterized protein</fullName>
    </submittedName>
</protein>
<dbReference type="Proteomes" id="UP000063063">
    <property type="component" value="Chromosome 8"/>
</dbReference>
<accession>A0A088S310</accession>
<dbReference type="EMBL" id="CP009377">
    <property type="protein sequence ID" value="AIN95856.1"/>
    <property type="molecule type" value="Genomic_DNA"/>
</dbReference>
<dbReference type="RefSeq" id="XP_010704178.1">
    <property type="nucleotide sequence ID" value="XM_010705876.1"/>
</dbReference>
<dbReference type="VEuPathDB" id="TriTrypDB:LPMP_080470"/>
<evidence type="ECO:0000313" key="3">
    <source>
        <dbReference type="Proteomes" id="UP000063063"/>
    </source>
</evidence>
<name>A0A088S310_LEIPA</name>
<dbReference type="OrthoDB" id="272610at2759"/>
<proteinExistence type="predicted"/>
<evidence type="ECO:0000256" key="1">
    <source>
        <dbReference type="SAM" id="MobiDB-lite"/>
    </source>
</evidence>
<feature type="region of interest" description="Disordered" evidence="1">
    <location>
        <begin position="270"/>
        <end position="290"/>
    </location>
</feature>
<dbReference type="InterPro" id="IPR039964">
    <property type="entry name" value="KIAA0040-like"/>
</dbReference>
<dbReference type="GeneID" id="22572509"/>
<dbReference type="AlphaFoldDB" id="A0A088S310"/>
<evidence type="ECO:0000313" key="2">
    <source>
        <dbReference type="EMBL" id="AIN95856.1"/>
    </source>
</evidence>
<dbReference type="KEGG" id="lpan:LPMP_080470"/>
<dbReference type="VEuPathDB" id="TriTrypDB:LPAL13_080009700"/>
<sequence length="290" mass="32092">MRTVTRSPLLVAAVVVATTLCFTNDKSLLSLSGVWLARADGPITREECYILNPHPTVISCSAYLPPILDLYGVLPYDTTPAYMTCVKERCICTGAATSMNITTSGIYCNSSGWMESGYTTCNVLNDCFAKFWKCMNHALYTRYVNERQSLSTAEVDIMADILSHGSRPSEPFDITDVYRSCRLAMCTAADSRQNCGLVTCLPNYTQCDEYIRPPPQPYMRQRCTQGCRAALLLMALTIAVVSFSMCCCCCCPAPVRITEPLIMVEPEKKLKSSSTYGHQGEQRSVADPFE</sequence>